<organism evidence="3 4">
    <name type="scientific">Phlebotomus papatasi</name>
    <name type="common">Sandfly</name>
    <dbReference type="NCBI Taxonomy" id="29031"/>
    <lineage>
        <taxon>Eukaryota</taxon>
        <taxon>Metazoa</taxon>
        <taxon>Ecdysozoa</taxon>
        <taxon>Arthropoda</taxon>
        <taxon>Hexapoda</taxon>
        <taxon>Insecta</taxon>
        <taxon>Pterygota</taxon>
        <taxon>Neoptera</taxon>
        <taxon>Endopterygota</taxon>
        <taxon>Diptera</taxon>
        <taxon>Nematocera</taxon>
        <taxon>Psychodoidea</taxon>
        <taxon>Psychodidae</taxon>
        <taxon>Phlebotomus</taxon>
        <taxon>Phlebotomus</taxon>
    </lineage>
</organism>
<keyword evidence="4" id="KW-1185">Reference proteome</keyword>
<dbReference type="Gene3D" id="3.10.20.90">
    <property type="entry name" value="Phosphatidylinositol 3-kinase Catalytic Subunit, Chain A, domain 1"/>
    <property type="match status" value="2"/>
</dbReference>
<dbReference type="InterPro" id="IPR029071">
    <property type="entry name" value="Ubiquitin-like_domsf"/>
</dbReference>
<dbReference type="GO" id="GO:0036503">
    <property type="term" value="P:ERAD pathway"/>
    <property type="evidence" value="ECO:0007669"/>
    <property type="project" value="TreeGrafter"/>
</dbReference>
<proteinExistence type="predicted"/>
<feature type="compositionally biased region" description="Acidic residues" evidence="1">
    <location>
        <begin position="314"/>
        <end position="327"/>
    </location>
</feature>
<dbReference type="Proteomes" id="UP000092462">
    <property type="component" value="Unassembled WGS sequence"/>
</dbReference>
<dbReference type="AlphaFoldDB" id="A0A1B0DBK1"/>
<feature type="domain" description="Fas-associated factor 1/2-like UAS" evidence="2">
    <location>
        <begin position="364"/>
        <end position="397"/>
    </location>
</feature>
<evidence type="ECO:0000313" key="4">
    <source>
        <dbReference type="Proteomes" id="UP000092462"/>
    </source>
</evidence>
<evidence type="ECO:0000259" key="2">
    <source>
        <dbReference type="Pfam" id="PF21021"/>
    </source>
</evidence>
<protein>
    <recommendedName>
        <fullName evidence="2">Fas-associated factor 1/2-like UAS domain-containing protein</fullName>
    </recommendedName>
</protein>
<sequence length="397" mass="44139">MAENREETLANFQNITAIDDVGEAIYLLEESNWDLLTAIHKVIPQDDPPMENPPPYSVASSSMATEKLNLNNLDVTSNSSVEPMAGTPSSSLPVSIVYNIPATNSRTAGPSTSSNNGFFSDAQQRPKDVNFTIHFNNRMHNIVISDHATMGELKTRIYEATNVPPCRQALKGFMPFRHRDAQNAQAILKNLNVARDNVLDLTDLTDLTDDGDSPSRLNETFNLNINIQPEGRTIPLKYPGSQTILEVKSDVFSITDIAVRHQVWLGWPDNVSNDTSLAQSGIDLEHNLVLKSAESSSSKKSQRQMRSNNSTIELDSESSMEEYEDASEDFNADDDLFAESPPQNRLNYLMPDQVSDEIIGSIEFVQNYIQRYGEPHPEFYQGTLSDALAEACHKPAK</sequence>
<dbReference type="EnsemblMetazoa" id="PPAI005190-RA">
    <property type="protein sequence ID" value="PPAI005190-PA"/>
    <property type="gene ID" value="PPAI005190"/>
</dbReference>
<dbReference type="GO" id="GO:0043130">
    <property type="term" value="F:ubiquitin binding"/>
    <property type="evidence" value="ECO:0007669"/>
    <property type="project" value="TreeGrafter"/>
</dbReference>
<dbReference type="InterPro" id="IPR050730">
    <property type="entry name" value="UBX_domain-protein"/>
</dbReference>
<dbReference type="EMBL" id="AJVK01030049">
    <property type="status" value="NOT_ANNOTATED_CDS"/>
    <property type="molecule type" value="Genomic_DNA"/>
</dbReference>
<dbReference type="Gene3D" id="3.40.30.10">
    <property type="entry name" value="Glutaredoxin"/>
    <property type="match status" value="1"/>
</dbReference>
<dbReference type="GO" id="GO:0005783">
    <property type="term" value="C:endoplasmic reticulum"/>
    <property type="evidence" value="ECO:0007669"/>
    <property type="project" value="TreeGrafter"/>
</dbReference>
<dbReference type="SUPFAM" id="SSF54236">
    <property type="entry name" value="Ubiquitin-like"/>
    <property type="match status" value="2"/>
</dbReference>
<evidence type="ECO:0000313" key="3">
    <source>
        <dbReference type="EnsemblMetazoa" id="PPAI005190-PA"/>
    </source>
</evidence>
<accession>A0A1B0DBK1</accession>
<dbReference type="GO" id="GO:0005634">
    <property type="term" value="C:nucleus"/>
    <property type="evidence" value="ECO:0007669"/>
    <property type="project" value="TreeGrafter"/>
</dbReference>
<dbReference type="Gene3D" id="1.10.8.10">
    <property type="entry name" value="DNA helicase RuvA subunit, C-terminal domain"/>
    <property type="match status" value="1"/>
</dbReference>
<dbReference type="Pfam" id="PF14555">
    <property type="entry name" value="UBA_4"/>
    <property type="match status" value="1"/>
</dbReference>
<dbReference type="PANTHER" id="PTHR23322">
    <property type="entry name" value="FAS-ASSOCIATED PROTEIN"/>
    <property type="match status" value="1"/>
</dbReference>
<dbReference type="VEuPathDB" id="VectorBase:PPAPM1_010400"/>
<reference evidence="3" key="1">
    <citation type="submission" date="2022-08" db="UniProtKB">
        <authorList>
            <consortium name="EnsemblMetazoa"/>
        </authorList>
    </citation>
    <scope>IDENTIFICATION</scope>
    <source>
        <strain evidence="3">Israel</strain>
    </source>
</reference>
<dbReference type="PANTHER" id="PTHR23322:SF96">
    <property type="entry name" value="FAS-ASSOCIATED FACTOR 1"/>
    <property type="match status" value="1"/>
</dbReference>
<feature type="region of interest" description="Disordered" evidence="1">
    <location>
        <begin position="293"/>
        <end position="327"/>
    </location>
</feature>
<feature type="compositionally biased region" description="Polar residues" evidence="1">
    <location>
        <begin position="304"/>
        <end position="313"/>
    </location>
</feature>
<dbReference type="InterPro" id="IPR049483">
    <property type="entry name" value="FAF1_2-like_UAS"/>
</dbReference>
<evidence type="ECO:0000256" key="1">
    <source>
        <dbReference type="SAM" id="MobiDB-lite"/>
    </source>
</evidence>
<name>A0A1B0DBK1_PHLPP</name>
<dbReference type="VEuPathDB" id="VectorBase:PPAI005190"/>
<dbReference type="Pfam" id="PF21021">
    <property type="entry name" value="FAF1"/>
    <property type="match status" value="1"/>
</dbReference>